<dbReference type="GO" id="GO:0008168">
    <property type="term" value="F:methyltransferase activity"/>
    <property type="evidence" value="ECO:0007669"/>
    <property type="project" value="UniProtKB-KW"/>
</dbReference>
<evidence type="ECO:0000313" key="1">
    <source>
        <dbReference type="EMBL" id="MBH8552827.1"/>
    </source>
</evidence>
<protein>
    <submittedName>
        <fullName evidence="1">Class I SAM-dependent methyltransferase</fullName>
    </submittedName>
</protein>
<dbReference type="Pfam" id="PF13489">
    <property type="entry name" value="Methyltransf_23"/>
    <property type="match status" value="1"/>
</dbReference>
<evidence type="ECO:0000313" key="2">
    <source>
        <dbReference type="Proteomes" id="UP000599391"/>
    </source>
</evidence>
<gene>
    <name evidence="1" type="ORF">I8751_10695</name>
</gene>
<dbReference type="PANTHER" id="PTHR43861">
    <property type="entry name" value="TRANS-ACONITATE 2-METHYLTRANSFERASE-RELATED"/>
    <property type="match status" value="1"/>
</dbReference>
<dbReference type="Gene3D" id="3.40.50.150">
    <property type="entry name" value="Vaccinia Virus protein VP39"/>
    <property type="match status" value="1"/>
</dbReference>
<dbReference type="SUPFAM" id="SSF53335">
    <property type="entry name" value="S-adenosyl-L-methionine-dependent methyltransferases"/>
    <property type="match status" value="1"/>
</dbReference>
<name>A0A8J7L3Q1_9CYAN</name>
<proteinExistence type="predicted"/>
<organism evidence="1 2">
    <name type="scientific">Atlanticothrix silvestris CENA357</name>
    <dbReference type="NCBI Taxonomy" id="1725252"/>
    <lineage>
        <taxon>Bacteria</taxon>
        <taxon>Bacillati</taxon>
        <taxon>Cyanobacteriota</taxon>
        <taxon>Cyanophyceae</taxon>
        <taxon>Nostocales</taxon>
        <taxon>Nodulariaceae</taxon>
        <taxon>Atlanticothrix</taxon>
        <taxon>Atlanticothrix silvestris</taxon>
    </lineage>
</organism>
<dbReference type="Proteomes" id="UP000599391">
    <property type="component" value="Unassembled WGS sequence"/>
</dbReference>
<keyword evidence="1" id="KW-0808">Transferase</keyword>
<comment type="caution">
    <text evidence="1">The sequence shown here is derived from an EMBL/GenBank/DDBJ whole genome shotgun (WGS) entry which is preliminary data.</text>
</comment>
<sequence>MWYAGEQYTCPCCGGTFRKLMTGGVNNRQNAACPKCNSFERHRLLWLYLQNKTNFFLKELKVLHVCPEFFFWKTFKSLPLIEYIGAGLNAPFATLEMDITNIYQPDNSYDVILCNHVLEHVPEDHKAMSELFRVLKPGGWAILQVPLDYERETTFEDFSITSPTDRENFFGKDDHVRVYGLDYKDRLEKAGFTVQVVDYVKELGEKLVIKHCLPHREDIYYCMK</sequence>
<dbReference type="EMBL" id="JAECZB010000020">
    <property type="protein sequence ID" value="MBH8552827.1"/>
    <property type="molecule type" value="Genomic_DNA"/>
</dbReference>
<dbReference type="InterPro" id="IPR029063">
    <property type="entry name" value="SAM-dependent_MTases_sf"/>
</dbReference>
<dbReference type="CDD" id="cd02440">
    <property type="entry name" value="AdoMet_MTases"/>
    <property type="match status" value="1"/>
</dbReference>
<keyword evidence="2" id="KW-1185">Reference proteome</keyword>
<reference evidence="1 2" key="1">
    <citation type="journal article" date="2021" name="Int. J. Syst. Evol. Microbiol.">
        <title>Amazonocrinis nigriterrae gen. nov., sp. nov., Atlanticothrix silvestris gen. nov., sp. nov. and Dendronalium phyllosphericum gen. nov., sp. nov., nostocacean cyanobacteria from Brazilian environments.</title>
        <authorList>
            <person name="Alvarenga D.O."/>
            <person name="Andreote A.P.D."/>
            <person name="Branco L.H.Z."/>
            <person name="Delbaje E."/>
            <person name="Cruz R.B."/>
            <person name="Varani A.M."/>
            <person name="Fiore M.F."/>
        </authorList>
    </citation>
    <scope>NUCLEOTIDE SEQUENCE [LARGE SCALE GENOMIC DNA]</scope>
    <source>
        <strain evidence="1 2">CENA357</strain>
    </source>
</reference>
<accession>A0A8J7L3Q1</accession>
<keyword evidence="1" id="KW-0489">Methyltransferase</keyword>
<dbReference type="GO" id="GO:0032259">
    <property type="term" value="P:methylation"/>
    <property type="evidence" value="ECO:0007669"/>
    <property type="project" value="UniProtKB-KW"/>
</dbReference>
<dbReference type="AlphaFoldDB" id="A0A8J7L3Q1"/>